<dbReference type="NCBIfam" id="NF011149">
    <property type="entry name" value="PRK14559.1"/>
    <property type="match status" value="1"/>
</dbReference>
<dbReference type="CDD" id="cd00143">
    <property type="entry name" value="PP2Cc"/>
    <property type="match status" value="1"/>
</dbReference>
<dbReference type="Pfam" id="PF13672">
    <property type="entry name" value="PP2C_2"/>
    <property type="match status" value="1"/>
</dbReference>
<reference evidence="3 4" key="1">
    <citation type="submission" date="2021-08" db="EMBL/GenBank/DDBJ databases">
        <title>Draft genome sequence of Spirulina subsalsa with high tolerance to salinity and hype-accumulation of phycocyanin.</title>
        <authorList>
            <person name="Pei H."/>
            <person name="Jiang L."/>
        </authorList>
    </citation>
    <scope>NUCLEOTIDE SEQUENCE [LARGE SCALE GENOMIC DNA]</scope>
    <source>
        <strain evidence="3 4">FACHB-351</strain>
    </source>
</reference>
<dbReference type="SMART" id="SM00331">
    <property type="entry name" value="PP2C_SIG"/>
    <property type="match status" value="1"/>
</dbReference>
<feature type="domain" description="PPM-type phosphatase" evidence="2">
    <location>
        <begin position="375"/>
        <end position="633"/>
    </location>
</feature>
<keyword evidence="4" id="KW-1185">Reference proteome</keyword>
<comment type="caution">
    <text evidence="3">The sequence shown here is derived from an EMBL/GenBank/DDBJ whole genome shotgun (WGS) entry which is preliminary data.</text>
</comment>
<dbReference type="InterPro" id="IPR025874">
    <property type="entry name" value="DZR"/>
</dbReference>
<sequence length="645" mass="71767">MLVCPECQSKNPTQNKYCQKCGTSLTVRDCEECGGPVGWEEQICPHCGASMVKPLLALIIPKTPAVESENVELAQGEETEIPEVAALDPNQRYHIYSDSALSPSPHYGEGYSVQVWDSQPLAESYLSSQLSATATLDPNAVLTDSSESQEEGLQQAGVPAMAIPYQLLKDRFCPIIPRLYDAWETPEKTVVLLEDRQNYAGLTQCWEDPDIPLLQVLSWLDELAQLWQNLASLGYCQSLLEASNLRVDEDRVLCLQQLYPDDPEHQPELSALGQLWQRFFSQTGRTLYGPLADLLGGLMEGKITVVDDVRSRLREFARQQEAPDEEENNPEPDPSDEVEEQEMSAGAHEEKMNYPMEGEDVPTIVLPMQLLSLTASGLTHVGGRDHNEDTFGIETLIHSTENPLGKTLQAKGIYIVCDGMGGHAAGEVASAMAVESLQYYFREHWTDPTVLPDEETIRQAILTANEKIYTVNLENSRSGSGRMGTTLVMVLVQDRNVAIAHVGDSRVYQITRKQGIEQLTRDHEVGQREILRGVDPEDAYARPDAFQLTQALGPRENDFVKPDVLFLEVHEDTVFLLCSDGVSDGDLLEKHYEDYLTPLISSRANLEEGLYDLVRFANIENGHDNITGVVVRVKLRPNLDGTPIM</sequence>
<dbReference type="InterPro" id="IPR001932">
    <property type="entry name" value="PPM-type_phosphatase-like_dom"/>
</dbReference>
<dbReference type="PANTHER" id="PTHR13832">
    <property type="entry name" value="PROTEIN PHOSPHATASE 2C"/>
    <property type="match status" value="1"/>
</dbReference>
<protein>
    <submittedName>
        <fullName evidence="3">Serine/threonine phosphatase</fullName>
    </submittedName>
</protein>
<dbReference type="InterPro" id="IPR036457">
    <property type="entry name" value="PPM-type-like_dom_sf"/>
</dbReference>
<evidence type="ECO:0000259" key="2">
    <source>
        <dbReference type="PROSITE" id="PS51746"/>
    </source>
</evidence>
<gene>
    <name evidence="3" type="ORF">K4A83_09575</name>
</gene>
<dbReference type="SMART" id="SM00332">
    <property type="entry name" value="PP2Cc"/>
    <property type="match status" value="1"/>
</dbReference>
<dbReference type="RefSeq" id="WP_265264283.1">
    <property type="nucleotide sequence ID" value="NZ_JAIHOM010000038.1"/>
</dbReference>
<dbReference type="Pfam" id="PF12773">
    <property type="entry name" value="DZR"/>
    <property type="match status" value="1"/>
</dbReference>
<feature type="region of interest" description="Disordered" evidence="1">
    <location>
        <begin position="317"/>
        <end position="351"/>
    </location>
</feature>
<organism evidence="3 4">
    <name type="scientific">Spirulina subsalsa FACHB-351</name>
    <dbReference type="NCBI Taxonomy" id="234711"/>
    <lineage>
        <taxon>Bacteria</taxon>
        <taxon>Bacillati</taxon>
        <taxon>Cyanobacteriota</taxon>
        <taxon>Cyanophyceae</taxon>
        <taxon>Spirulinales</taxon>
        <taxon>Spirulinaceae</taxon>
        <taxon>Spirulina</taxon>
    </lineage>
</organism>
<dbReference type="EMBL" id="JAIHOM010000038">
    <property type="protein sequence ID" value="MCW6036514.1"/>
    <property type="molecule type" value="Genomic_DNA"/>
</dbReference>
<dbReference type="InterPro" id="IPR015655">
    <property type="entry name" value="PP2C"/>
</dbReference>
<evidence type="ECO:0000256" key="1">
    <source>
        <dbReference type="SAM" id="MobiDB-lite"/>
    </source>
</evidence>
<dbReference type="PANTHER" id="PTHR13832:SF827">
    <property type="entry name" value="PROTEIN PHOSPHATASE 1L"/>
    <property type="match status" value="1"/>
</dbReference>
<dbReference type="Gene3D" id="3.60.40.10">
    <property type="entry name" value="PPM-type phosphatase domain"/>
    <property type="match status" value="1"/>
</dbReference>
<dbReference type="SUPFAM" id="SSF81606">
    <property type="entry name" value="PP2C-like"/>
    <property type="match status" value="1"/>
</dbReference>
<evidence type="ECO:0000313" key="3">
    <source>
        <dbReference type="EMBL" id="MCW6036514.1"/>
    </source>
</evidence>
<proteinExistence type="predicted"/>
<accession>A0ABT3L4T6</accession>
<name>A0ABT3L4T6_9CYAN</name>
<dbReference type="PROSITE" id="PS51746">
    <property type="entry name" value="PPM_2"/>
    <property type="match status" value="1"/>
</dbReference>
<feature type="compositionally biased region" description="Acidic residues" evidence="1">
    <location>
        <begin position="322"/>
        <end position="342"/>
    </location>
</feature>
<evidence type="ECO:0000313" key="4">
    <source>
        <dbReference type="Proteomes" id="UP001526426"/>
    </source>
</evidence>
<dbReference type="Proteomes" id="UP001526426">
    <property type="component" value="Unassembled WGS sequence"/>
</dbReference>